<evidence type="ECO:0000256" key="1">
    <source>
        <dbReference type="SAM" id="SignalP"/>
    </source>
</evidence>
<protein>
    <submittedName>
        <fullName evidence="2">Uncharacterized protein</fullName>
    </submittedName>
</protein>
<gene>
    <name evidence="2" type="ORF">Bhyg_00679</name>
</gene>
<dbReference type="PANTHER" id="PTHR20898">
    <property type="entry name" value="DAEDALUS ON 3-RELATED-RELATED"/>
    <property type="match status" value="1"/>
</dbReference>
<dbReference type="OrthoDB" id="7738477at2759"/>
<dbReference type="PANTHER" id="PTHR20898:SF1">
    <property type="entry name" value="MD-2-RELATED LIPID-RECOGNITION DOMAIN-CONTAINING PROTEIN"/>
    <property type="match status" value="1"/>
</dbReference>
<dbReference type="AlphaFoldDB" id="A0A9Q0S644"/>
<evidence type="ECO:0000313" key="2">
    <source>
        <dbReference type="EMBL" id="KAJ6645473.1"/>
    </source>
</evidence>
<dbReference type="EMBL" id="WJQU01000001">
    <property type="protein sequence ID" value="KAJ6645473.1"/>
    <property type="molecule type" value="Genomic_DNA"/>
</dbReference>
<reference evidence="2" key="1">
    <citation type="submission" date="2022-07" db="EMBL/GenBank/DDBJ databases">
        <authorList>
            <person name="Trinca V."/>
            <person name="Uliana J.V.C."/>
            <person name="Torres T.T."/>
            <person name="Ward R.J."/>
            <person name="Monesi N."/>
        </authorList>
    </citation>
    <scope>NUCLEOTIDE SEQUENCE</scope>
    <source>
        <strain evidence="2">HSMRA1968</strain>
        <tissue evidence="2">Whole embryos</tissue>
    </source>
</reference>
<comment type="caution">
    <text evidence="2">The sequence shown here is derived from an EMBL/GenBank/DDBJ whole genome shotgun (WGS) entry which is preliminary data.</text>
</comment>
<dbReference type="InterPro" id="IPR010512">
    <property type="entry name" value="DUF1091"/>
</dbReference>
<accession>A0A9Q0S644</accession>
<evidence type="ECO:0000313" key="3">
    <source>
        <dbReference type="Proteomes" id="UP001151699"/>
    </source>
</evidence>
<keyword evidence="3" id="KW-1185">Reference proteome</keyword>
<dbReference type="Proteomes" id="UP001151699">
    <property type="component" value="Chromosome A"/>
</dbReference>
<feature type="signal peptide" evidence="1">
    <location>
        <begin position="1"/>
        <end position="20"/>
    </location>
</feature>
<organism evidence="2 3">
    <name type="scientific">Pseudolycoriella hygida</name>
    <dbReference type="NCBI Taxonomy" id="35572"/>
    <lineage>
        <taxon>Eukaryota</taxon>
        <taxon>Metazoa</taxon>
        <taxon>Ecdysozoa</taxon>
        <taxon>Arthropoda</taxon>
        <taxon>Hexapoda</taxon>
        <taxon>Insecta</taxon>
        <taxon>Pterygota</taxon>
        <taxon>Neoptera</taxon>
        <taxon>Endopterygota</taxon>
        <taxon>Diptera</taxon>
        <taxon>Nematocera</taxon>
        <taxon>Sciaroidea</taxon>
        <taxon>Sciaridae</taxon>
        <taxon>Pseudolycoriella</taxon>
    </lineage>
</organism>
<feature type="chain" id="PRO_5040516254" evidence="1">
    <location>
        <begin position="21"/>
        <end position="179"/>
    </location>
</feature>
<dbReference type="Pfam" id="PF06477">
    <property type="entry name" value="DUF1091"/>
    <property type="match status" value="1"/>
</dbReference>
<proteinExistence type="predicted"/>
<name>A0A9Q0S644_9DIPT</name>
<sequence>MHRIIVLIALFGLLFDSVQAHAYELNFLNLTYGAESSDIEINATISQNGMMTLNSFLYKPIADYYMQVTISFDDGTGNYGNTFINKTIDICKFFSTPTYEPIIQLYYKALMKHENNFPTICPIVGPAYYYLRNVEISSMPVPPIVPGNNAYVHINYLMKENQQFKSLASGKVFINFRKL</sequence>
<keyword evidence="1" id="KW-0732">Signal</keyword>